<feature type="compositionally biased region" description="Polar residues" evidence="1">
    <location>
        <begin position="139"/>
        <end position="151"/>
    </location>
</feature>
<feature type="compositionally biased region" description="Low complexity" evidence="1">
    <location>
        <begin position="56"/>
        <end position="70"/>
    </location>
</feature>
<reference evidence="2" key="1">
    <citation type="submission" date="2020-12" db="EMBL/GenBank/DDBJ databases">
        <authorList>
            <consortium name="Molecular Ecology Group"/>
        </authorList>
    </citation>
    <scope>NUCLEOTIDE SEQUENCE</scope>
    <source>
        <strain evidence="2">TBG_1078</strain>
    </source>
</reference>
<gene>
    <name evidence="2" type="ORF">NYPRO_LOCUS6209</name>
</gene>
<dbReference type="Proteomes" id="UP000645828">
    <property type="component" value="Unassembled WGS sequence"/>
</dbReference>
<evidence type="ECO:0000313" key="2">
    <source>
        <dbReference type="EMBL" id="CAD7673414.1"/>
    </source>
</evidence>
<sequence>MAGSRGCRARGRRRLSSAKPAARSPRAQARRRRPRAARGGCPRPRARGAGPGPGADRGAAAGPAAARAAGPPLPAVRFLSAPPQASAGTLRCAARLGARRPRGSGVRGGSARPPARGRRTLRTLGGASARPLPRAPLTWSLSSRPCRNLPTNLPPRLEPCARRARNKHHS</sequence>
<name>A0A811Y8H2_NYCPR</name>
<dbReference type="AlphaFoldDB" id="A0A811Y8H2"/>
<organism evidence="2 3">
    <name type="scientific">Nyctereutes procyonoides</name>
    <name type="common">Raccoon dog</name>
    <name type="synonym">Canis procyonoides</name>
    <dbReference type="NCBI Taxonomy" id="34880"/>
    <lineage>
        <taxon>Eukaryota</taxon>
        <taxon>Metazoa</taxon>
        <taxon>Chordata</taxon>
        <taxon>Craniata</taxon>
        <taxon>Vertebrata</taxon>
        <taxon>Euteleostomi</taxon>
        <taxon>Mammalia</taxon>
        <taxon>Eutheria</taxon>
        <taxon>Laurasiatheria</taxon>
        <taxon>Carnivora</taxon>
        <taxon>Caniformia</taxon>
        <taxon>Canidae</taxon>
        <taxon>Nyctereutes</taxon>
    </lineage>
</organism>
<feature type="compositionally biased region" description="Basic residues" evidence="1">
    <location>
        <begin position="7"/>
        <end position="16"/>
    </location>
</feature>
<feature type="compositionally biased region" description="Low complexity" evidence="1">
    <location>
        <begin position="17"/>
        <end position="27"/>
    </location>
</feature>
<evidence type="ECO:0000313" key="3">
    <source>
        <dbReference type="Proteomes" id="UP000645828"/>
    </source>
</evidence>
<keyword evidence="3" id="KW-1185">Reference proteome</keyword>
<dbReference type="EMBL" id="CAJHUB010000671">
    <property type="protein sequence ID" value="CAD7673414.1"/>
    <property type="molecule type" value="Genomic_DNA"/>
</dbReference>
<accession>A0A811Y8H2</accession>
<feature type="region of interest" description="Disordered" evidence="1">
    <location>
        <begin position="1"/>
        <end position="82"/>
    </location>
</feature>
<proteinExistence type="predicted"/>
<comment type="caution">
    <text evidence="2">The sequence shown here is derived from an EMBL/GenBank/DDBJ whole genome shotgun (WGS) entry which is preliminary data.</text>
</comment>
<feature type="region of interest" description="Disordered" evidence="1">
    <location>
        <begin position="96"/>
        <end position="170"/>
    </location>
</feature>
<evidence type="ECO:0000256" key="1">
    <source>
        <dbReference type="SAM" id="MobiDB-lite"/>
    </source>
</evidence>
<protein>
    <submittedName>
        <fullName evidence="2">(raccoon dog) hypothetical protein</fullName>
    </submittedName>
</protein>